<proteinExistence type="predicted"/>
<dbReference type="InterPro" id="IPR007050">
    <property type="entry name" value="HTH_bacterioopsin"/>
</dbReference>
<dbReference type="EMBL" id="FOIS01000003">
    <property type="protein sequence ID" value="SEW12187.1"/>
    <property type="molecule type" value="Genomic_DNA"/>
</dbReference>
<dbReference type="PANTHER" id="PTHR34236">
    <property type="entry name" value="DIMETHYL SULFOXIDE REDUCTASE TRANSCRIPTIONAL ACTIVATOR"/>
    <property type="match status" value="1"/>
</dbReference>
<dbReference type="Proteomes" id="UP000183275">
    <property type="component" value="Unassembled WGS sequence"/>
</dbReference>
<gene>
    <name evidence="5" type="ORF">SAMN05216285_2430</name>
</gene>
<evidence type="ECO:0000259" key="4">
    <source>
        <dbReference type="Pfam" id="PF24278"/>
    </source>
</evidence>
<dbReference type="Pfam" id="PF04967">
    <property type="entry name" value="HTH_10"/>
    <property type="match status" value="1"/>
</dbReference>
<organism evidence="5 6">
    <name type="scientific">Natrinema salifodinae</name>
    <dbReference type="NCBI Taxonomy" id="1202768"/>
    <lineage>
        <taxon>Archaea</taxon>
        <taxon>Methanobacteriati</taxon>
        <taxon>Methanobacteriota</taxon>
        <taxon>Stenosarchaea group</taxon>
        <taxon>Halobacteria</taxon>
        <taxon>Halobacteriales</taxon>
        <taxon>Natrialbaceae</taxon>
        <taxon>Natrinema</taxon>
    </lineage>
</organism>
<keyword evidence="1" id="KW-0805">Transcription regulation</keyword>
<keyword evidence="2" id="KW-0804">Transcription</keyword>
<protein>
    <submittedName>
        <fullName evidence="5">Predicted DNA binding protein, contains HTH domain</fullName>
    </submittedName>
</protein>
<accession>A0A1I0PCQ3</accession>
<name>A0A1I0PCQ3_9EURY</name>
<evidence type="ECO:0000256" key="2">
    <source>
        <dbReference type="ARBA" id="ARBA00023163"/>
    </source>
</evidence>
<evidence type="ECO:0000256" key="1">
    <source>
        <dbReference type="ARBA" id="ARBA00023015"/>
    </source>
</evidence>
<evidence type="ECO:0000259" key="3">
    <source>
        <dbReference type="Pfam" id="PF04967"/>
    </source>
</evidence>
<dbReference type="STRING" id="1202768.SAMN05216285_2430"/>
<dbReference type="AlphaFoldDB" id="A0A1I0PCQ3"/>
<feature type="domain" description="HVO-0513-like N-terminal" evidence="4">
    <location>
        <begin position="28"/>
        <end position="164"/>
    </location>
</feature>
<dbReference type="Pfam" id="PF24278">
    <property type="entry name" value="HVO_0513_N"/>
    <property type="match status" value="1"/>
</dbReference>
<keyword evidence="6" id="KW-1185">Reference proteome</keyword>
<sequence>MAVVTFGTDRSPMKYLDVRLSQPDRMLHPMQRFIREGDAVRYEELRAWNIAAPADGLEYELFYAEADRDAYVDAIEAVDSVRWYDLTPIDDGSFYVYICQETRPEDVRWRRAFAALNLVVVPPVVYDAEAAFEMTVVGAGEDLRAMLDGLPDAIDVTVRAIGEYDRRHAPVSGELTERQLEAVAAAVDVGYYEIPREGGVSAVADELDCAPSTAATLLQKAQARVMRRLVRRRGRSSARAQSGNEPFSDE</sequence>
<evidence type="ECO:0000313" key="5">
    <source>
        <dbReference type="EMBL" id="SEW12187.1"/>
    </source>
</evidence>
<dbReference type="InterPro" id="IPR056493">
    <property type="entry name" value="HVO_0513_N"/>
</dbReference>
<evidence type="ECO:0000313" key="6">
    <source>
        <dbReference type="Proteomes" id="UP000183275"/>
    </source>
</evidence>
<feature type="domain" description="HTH bat-type" evidence="3">
    <location>
        <begin position="175"/>
        <end position="227"/>
    </location>
</feature>
<reference evidence="6" key="1">
    <citation type="submission" date="2016-10" db="EMBL/GenBank/DDBJ databases">
        <authorList>
            <person name="Varghese N."/>
        </authorList>
    </citation>
    <scope>NUCLEOTIDE SEQUENCE [LARGE SCALE GENOMIC DNA]</scope>
    <source>
        <strain evidence="6">CGMCC 1.12284</strain>
    </source>
</reference>
<dbReference type="PANTHER" id="PTHR34236:SF1">
    <property type="entry name" value="DIMETHYL SULFOXIDE REDUCTASE TRANSCRIPTIONAL ACTIVATOR"/>
    <property type="match status" value="1"/>
</dbReference>
<dbReference type="eggNOG" id="arCOG02274">
    <property type="taxonomic scope" value="Archaea"/>
</dbReference>